<dbReference type="Proteomes" id="UP000000814">
    <property type="component" value="Chromosome"/>
</dbReference>
<evidence type="ECO:0000256" key="1">
    <source>
        <dbReference type="ARBA" id="ARBA00023015"/>
    </source>
</evidence>
<dbReference type="eggNOG" id="COG1846">
    <property type="taxonomic scope" value="Bacteria"/>
</dbReference>
<dbReference type="KEGG" id="cac:CA_C3413"/>
<dbReference type="RefSeq" id="WP_010966683.1">
    <property type="nucleotide sequence ID" value="NC_003030.1"/>
</dbReference>
<keyword evidence="3" id="KW-0804">Transcription</keyword>
<dbReference type="GeneID" id="44999907"/>
<proteinExistence type="predicted"/>
<evidence type="ECO:0000313" key="5">
    <source>
        <dbReference type="EMBL" id="AAK81343.1"/>
    </source>
</evidence>
<dbReference type="InterPro" id="IPR000835">
    <property type="entry name" value="HTH_MarR-typ"/>
</dbReference>
<sequence>MEDNIRIGKIILNLSNKISRQLNKEASAFGLTGVQAKLIGFIHHRSSTQDIFQKDIEEEFDIRRSSVTSALQLMEKKGYIKRVSVSDDARLKKIVLTEKGLELDKKVYDAIIKLENSLINEFDNDELHVLIDSLDRISKKIVD</sequence>
<dbReference type="AlphaFoldDB" id="Q97DQ9"/>
<protein>
    <submittedName>
        <fullName evidence="5">Transcriptional regulator, MarR/EmrR family</fullName>
    </submittedName>
</protein>
<dbReference type="PANTHER" id="PTHR42756:SF1">
    <property type="entry name" value="TRANSCRIPTIONAL REPRESSOR OF EMRAB OPERON"/>
    <property type="match status" value="1"/>
</dbReference>
<dbReference type="PIR" id="D97319">
    <property type="entry name" value="D97319"/>
</dbReference>
<keyword evidence="6" id="KW-1185">Reference proteome</keyword>
<dbReference type="InterPro" id="IPR036390">
    <property type="entry name" value="WH_DNA-bd_sf"/>
</dbReference>
<dbReference type="PATRIC" id="fig|272562.8.peg.3594"/>
<dbReference type="PRINTS" id="PR00598">
    <property type="entry name" value="HTHMARR"/>
</dbReference>
<dbReference type="Gene3D" id="1.10.10.10">
    <property type="entry name" value="Winged helix-like DNA-binding domain superfamily/Winged helix DNA-binding domain"/>
    <property type="match status" value="1"/>
</dbReference>
<evidence type="ECO:0000259" key="4">
    <source>
        <dbReference type="PROSITE" id="PS50995"/>
    </source>
</evidence>
<organism evidence="5 6">
    <name type="scientific">Clostridium acetobutylicum (strain ATCC 824 / DSM 792 / JCM 1419 / IAM 19013 / LMG 5710 / NBRC 13948 / NRRL B-527 / VKM B-1787 / 2291 / W)</name>
    <dbReference type="NCBI Taxonomy" id="272562"/>
    <lineage>
        <taxon>Bacteria</taxon>
        <taxon>Bacillati</taxon>
        <taxon>Bacillota</taxon>
        <taxon>Clostridia</taxon>
        <taxon>Eubacteriales</taxon>
        <taxon>Clostridiaceae</taxon>
        <taxon>Clostridium</taxon>
    </lineage>
</organism>
<name>Q97DQ9_CLOAB</name>
<dbReference type="PANTHER" id="PTHR42756">
    <property type="entry name" value="TRANSCRIPTIONAL REGULATOR, MARR"/>
    <property type="match status" value="1"/>
</dbReference>
<dbReference type="PROSITE" id="PS50995">
    <property type="entry name" value="HTH_MARR_2"/>
    <property type="match status" value="1"/>
</dbReference>
<evidence type="ECO:0000256" key="3">
    <source>
        <dbReference type="ARBA" id="ARBA00023163"/>
    </source>
</evidence>
<dbReference type="EMBL" id="AE001437">
    <property type="protein sequence ID" value="AAK81343.1"/>
    <property type="molecule type" value="Genomic_DNA"/>
</dbReference>
<dbReference type="STRING" id="272562.CA_C3413"/>
<feature type="domain" description="HTH marR-type" evidence="4">
    <location>
        <begin position="4"/>
        <end position="139"/>
    </location>
</feature>
<dbReference type="SUPFAM" id="SSF46785">
    <property type="entry name" value="Winged helix' DNA-binding domain"/>
    <property type="match status" value="1"/>
</dbReference>
<gene>
    <name evidence="5" type="ordered locus">CA_C3413</name>
</gene>
<dbReference type="HOGENOM" id="CLU_083287_29_1_9"/>
<evidence type="ECO:0000313" key="6">
    <source>
        <dbReference type="Proteomes" id="UP000000814"/>
    </source>
</evidence>
<dbReference type="Pfam" id="PF12802">
    <property type="entry name" value="MarR_2"/>
    <property type="match status" value="1"/>
</dbReference>
<keyword evidence="2" id="KW-0238">DNA-binding</keyword>
<dbReference type="GO" id="GO:0003677">
    <property type="term" value="F:DNA binding"/>
    <property type="evidence" value="ECO:0007669"/>
    <property type="project" value="UniProtKB-KW"/>
</dbReference>
<dbReference type="OrthoDB" id="384891at2"/>
<evidence type="ECO:0000256" key="2">
    <source>
        <dbReference type="ARBA" id="ARBA00023125"/>
    </source>
</evidence>
<dbReference type="DNASU" id="1119595"/>
<dbReference type="SMART" id="SM00347">
    <property type="entry name" value="HTH_MARR"/>
    <property type="match status" value="1"/>
</dbReference>
<dbReference type="InterPro" id="IPR036388">
    <property type="entry name" value="WH-like_DNA-bd_sf"/>
</dbReference>
<reference evidence="5 6" key="1">
    <citation type="journal article" date="2001" name="J. Bacteriol.">
        <title>Genome sequence and comparative analysis of the solvent-producing bacterium Clostridium acetobutylicum.</title>
        <authorList>
            <person name="Nolling J."/>
            <person name="Breton G."/>
            <person name="Omelchenko M.V."/>
            <person name="Makarova K.S."/>
            <person name="Zeng Q."/>
            <person name="Gibson R."/>
            <person name="Lee H.M."/>
            <person name="Dubois J."/>
            <person name="Qiu D."/>
            <person name="Hitti J."/>
            <person name="Wolf Y.I."/>
            <person name="Tatusov R.L."/>
            <person name="Sabathe F."/>
            <person name="Doucette-Stamm L."/>
            <person name="Soucaille P."/>
            <person name="Daly M.J."/>
            <person name="Bennett G.N."/>
            <person name="Koonin E.V."/>
            <person name="Smith D.R."/>
        </authorList>
    </citation>
    <scope>NUCLEOTIDE SEQUENCE [LARGE SCALE GENOMIC DNA]</scope>
    <source>
        <strain evidence="6">ATCC 824 / DSM 792 / JCM 1419 / LMG 5710 / VKM B-1787</strain>
    </source>
</reference>
<dbReference type="GO" id="GO:0003700">
    <property type="term" value="F:DNA-binding transcription factor activity"/>
    <property type="evidence" value="ECO:0007669"/>
    <property type="project" value="InterPro"/>
</dbReference>
<accession>Q97DQ9</accession>
<keyword evidence="1" id="KW-0805">Transcription regulation</keyword>